<feature type="transmembrane region" description="Helical" evidence="1">
    <location>
        <begin position="233"/>
        <end position="253"/>
    </location>
</feature>
<dbReference type="RefSeq" id="WP_066070841.1">
    <property type="nucleotide sequence ID" value="NZ_FRBG01000001.1"/>
</dbReference>
<sequence precursor="true">MKKTIKSNLIYLFLACLFLTVGAFFQRKDLNLGLLITEYGIILIPAVLFSVLFKGDKTLKEFLRFNKIDLKTFISSLFIPLFAYPIAVLGNLIVIFILDVFGIKYFNYLPSASSSSEYLWFLVLLALTPGICEEVLFRGFFIRMNEERGFEFSVIYSSFLFALFHFNIFNFMGPFIIGIIYGYLTIKTNSIYPAIIGHSINNFIATTLLYVFSTNDPGVENVSLSAHQVLFQILFWLGVALISFIIIKFLFNIVQNNMENEDKKYEKSNILEYVPILICIIMYIYVAYSYIG</sequence>
<evidence type="ECO:0000313" key="3">
    <source>
        <dbReference type="EMBL" id="KXZ40270.1"/>
    </source>
</evidence>
<dbReference type="Proteomes" id="UP000092605">
    <property type="component" value="Unassembled WGS sequence"/>
</dbReference>
<dbReference type="PATRIC" id="fig|1121328.3.peg.1354"/>
<keyword evidence="1" id="KW-0472">Membrane</keyword>
<dbReference type="InterPro" id="IPR003675">
    <property type="entry name" value="Rce1/LyrA-like_dom"/>
</dbReference>
<reference evidence="4 6" key="2">
    <citation type="submission" date="2016-11" db="EMBL/GenBank/DDBJ databases">
        <authorList>
            <person name="Varghese N."/>
            <person name="Submissions S."/>
        </authorList>
    </citation>
    <scope>NUCLEOTIDE SEQUENCE [LARGE SCALE GENOMIC DNA]</scope>
    <source>
        <strain evidence="4 6">DSM 7308</strain>
    </source>
</reference>
<dbReference type="GO" id="GO:0080120">
    <property type="term" value="P:CAAX-box protein maturation"/>
    <property type="evidence" value="ECO:0007669"/>
    <property type="project" value="UniProtKB-ARBA"/>
</dbReference>
<feature type="transmembrane region" description="Helical" evidence="1">
    <location>
        <begin position="158"/>
        <end position="184"/>
    </location>
</feature>
<dbReference type="PANTHER" id="PTHR43592:SF15">
    <property type="entry name" value="CAAX AMINO TERMINAL PROTEASE FAMILY PROTEIN"/>
    <property type="match status" value="1"/>
</dbReference>
<protein>
    <submittedName>
        <fullName evidence="3">Abortive infection protein</fullName>
    </submittedName>
</protein>
<dbReference type="PANTHER" id="PTHR43592">
    <property type="entry name" value="CAAX AMINO TERMINAL PROTEASE"/>
    <property type="match status" value="1"/>
</dbReference>
<feature type="transmembrane region" description="Helical" evidence="1">
    <location>
        <begin position="33"/>
        <end position="53"/>
    </location>
</feature>
<gene>
    <name evidence="3" type="ORF">JWYL7_1345</name>
    <name evidence="4" type="ORF">SAMN05661008_00176</name>
</gene>
<proteinExistence type="predicted"/>
<dbReference type="STRING" id="1121328.JWYL7_1345"/>
<feature type="transmembrane region" description="Helical" evidence="1">
    <location>
        <begin position="73"/>
        <end position="98"/>
    </location>
</feature>
<organism evidence="3 5">
    <name type="scientific">Alkalithermobacter thermoalcaliphilus JW-YL-7 = DSM 7308</name>
    <dbReference type="NCBI Taxonomy" id="1121328"/>
    <lineage>
        <taxon>Bacteria</taxon>
        <taxon>Bacillati</taxon>
        <taxon>Bacillota</taxon>
        <taxon>Clostridia</taxon>
        <taxon>Peptostreptococcales</taxon>
        <taxon>Tepidibacteraceae</taxon>
        <taxon>Alkalithermobacter</taxon>
    </lineage>
</organism>
<dbReference type="EMBL" id="LSFY01000001">
    <property type="protein sequence ID" value="KXZ40270.1"/>
    <property type="molecule type" value="Genomic_DNA"/>
</dbReference>
<dbReference type="Proteomes" id="UP000323392">
    <property type="component" value="Unassembled WGS sequence"/>
</dbReference>
<feature type="transmembrane region" description="Helical" evidence="1">
    <location>
        <begin position="190"/>
        <end position="212"/>
    </location>
</feature>
<keyword evidence="1" id="KW-0812">Transmembrane</keyword>
<feature type="domain" description="CAAX prenyl protease 2/Lysostaphin resistance protein A-like" evidence="2">
    <location>
        <begin position="117"/>
        <end position="204"/>
    </location>
</feature>
<dbReference type="Pfam" id="PF02517">
    <property type="entry name" value="Rce1-like"/>
    <property type="match status" value="1"/>
</dbReference>
<feature type="transmembrane region" description="Helical" evidence="1">
    <location>
        <begin position="118"/>
        <end position="137"/>
    </location>
</feature>
<dbReference type="AlphaFoldDB" id="A0A150FTB3"/>
<keyword evidence="6" id="KW-1185">Reference proteome</keyword>
<dbReference type="EMBL" id="FRBG01000001">
    <property type="protein sequence ID" value="SHK40259.1"/>
    <property type="molecule type" value="Genomic_DNA"/>
</dbReference>
<reference evidence="3 5" key="1">
    <citation type="submission" date="2016-02" db="EMBL/GenBank/DDBJ databases">
        <title>Draft genome sequence for Clostridium paradoxum JW-YL-7.</title>
        <authorList>
            <person name="Utturkar S.M."/>
            <person name="Lancaster A."/>
            <person name="Poole F.L."/>
            <person name="Adams M.W."/>
            <person name="Brown S.D."/>
        </authorList>
    </citation>
    <scope>NUCLEOTIDE SEQUENCE [LARGE SCALE GENOMIC DNA]</scope>
    <source>
        <strain evidence="3 5">JW-YL-7</strain>
    </source>
</reference>
<keyword evidence="1" id="KW-1133">Transmembrane helix</keyword>
<evidence type="ECO:0000313" key="5">
    <source>
        <dbReference type="Proteomes" id="UP000092605"/>
    </source>
</evidence>
<accession>A0A150FTB3</accession>
<dbReference type="OrthoDB" id="5486437at2"/>
<feature type="transmembrane region" description="Helical" evidence="1">
    <location>
        <begin position="273"/>
        <end position="291"/>
    </location>
</feature>
<name>A0A150FTB3_CLOPD</name>
<evidence type="ECO:0000313" key="6">
    <source>
        <dbReference type="Proteomes" id="UP000323392"/>
    </source>
</evidence>
<evidence type="ECO:0000313" key="4">
    <source>
        <dbReference type="EMBL" id="SHK40259.1"/>
    </source>
</evidence>
<comment type="caution">
    <text evidence="3">The sequence shown here is derived from an EMBL/GenBank/DDBJ whole genome shotgun (WGS) entry which is preliminary data.</text>
</comment>
<evidence type="ECO:0000259" key="2">
    <source>
        <dbReference type="Pfam" id="PF02517"/>
    </source>
</evidence>
<evidence type="ECO:0000256" key="1">
    <source>
        <dbReference type="SAM" id="Phobius"/>
    </source>
</evidence>
<dbReference type="GO" id="GO:0004175">
    <property type="term" value="F:endopeptidase activity"/>
    <property type="evidence" value="ECO:0007669"/>
    <property type="project" value="UniProtKB-ARBA"/>
</dbReference>